<evidence type="ECO:0000259" key="2">
    <source>
        <dbReference type="Pfam" id="PF07593"/>
    </source>
</evidence>
<dbReference type="InterPro" id="IPR028994">
    <property type="entry name" value="Integrin_alpha_N"/>
</dbReference>
<dbReference type="AlphaFoldDB" id="A0A956RNY2"/>
<dbReference type="Pfam" id="PF13517">
    <property type="entry name" value="FG-GAP_3"/>
    <property type="match status" value="3"/>
</dbReference>
<evidence type="ECO:0000313" key="3">
    <source>
        <dbReference type="EMBL" id="MCA9727210.1"/>
    </source>
</evidence>
<dbReference type="InterPro" id="IPR011519">
    <property type="entry name" value="UnbV_ASPIC"/>
</dbReference>
<dbReference type="PANTHER" id="PTHR16026:SF0">
    <property type="entry name" value="CARTILAGE ACIDIC PROTEIN 1"/>
    <property type="match status" value="1"/>
</dbReference>
<accession>A0A956RNY2</accession>
<sequence>MNAPVSRFLSVSSARPRFARMRSSRIALRLAGSAAAGILLAAAGRGAAAQSFTRVLDPANRVVTDTGNSGGGCWVDLDDDGDLDLLVANGNLVSQANALYLNTGAGTFVKVTTGAVVTDGGSSIGGTFGDYDGDGRLDLFVTNRNNFGNFLYHGEGDTLFTKVTETPPVTDISNSNSSSWVDVDGDGDLDLYVVNFEATDFLYRNDGGTFVSVNAPPLAGTSSSIPGAWADYDADRDPDLFLGIAGSVDDVLWRNEGELDFTSIPFSDGRTTLGASWGDYDNDGDLDLVAPSFLNEATVLYRNEGAPDYTLTPDNASPVSNTFANAVGSGWGDYDNDGDLDLFMGANAQNNILFENQGPPSYDLVRVTTGTLVTGGGNSFGCVWGDYDGDGQLDLFVANQQNQINFLYHNDGNANHWLTVRCAGTASNPTAIGARVHVRATIGGSPRWQLQEVAAQSGYNSQNLDLHFGLGDATVVDSLWIEWPSGIDQVLVAVAPDRLLRVTESASSSTGDPADGTGLRLQWDGGRREVRYALPEDGEVMLALFDVGGRQVRSLVLGDRSRGVHRVGIGDPLPHGIFLGRLQFRSSSRVGEATVRIVSLR</sequence>
<organism evidence="3 4">
    <name type="scientific">Eiseniibacteriota bacterium</name>
    <dbReference type="NCBI Taxonomy" id="2212470"/>
    <lineage>
        <taxon>Bacteria</taxon>
        <taxon>Candidatus Eiseniibacteriota</taxon>
    </lineage>
</organism>
<reference evidence="3" key="2">
    <citation type="journal article" date="2021" name="Microbiome">
        <title>Successional dynamics and alternative stable states in a saline activated sludge microbial community over 9 years.</title>
        <authorList>
            <person name="Wang Y."/>
            <person name="Ye J."/>
            <person name="Ju F."/>
            <person name="Liu L."/>
            <person name="Boyd J.A."/>
            <person name="Deng Y."/>
            <person name="Parks D.H."/>
            <person name="Jiang X."/>
            <person name="Yin X."/>
            <person name="Woodcroft B.J."/>
            <person name="Tyson G.W."/>
            <person name="Hugenholtz P."/>
            <person name="Polz M.F."/>
            <person name="Zhang T."/>
        </authorList>
    </citation>
    <scope>NUCLEOTIDE SEQUENCE</scope>
    <source>
        <strain evidence="3">HKST-UBA01</strain>
    </source>
</reference>
<keyword evidence="1" id="KW-0732">Signal</keyword>
<dbReference type="InterPro" id="IPR027039">
    <property type="entry name" value="Crtac1"/>
</dbReference>
<name>A0A956RNY2_UNCEI</name>
<dbReference type="PANTHER" id="PTHR16026">
    <property type="entry name" value="CARTILAGE ACIDIC PROTEIN 1"/>
    <property type="match status" value="1"/>
</dbReference>
<dbReference type="Pfam" id="PF07593">
    <property type="entry name" value="UnbV_ASPIC"/>
    <property type="match status" value="1"/>
</dbReference>
<dbReference type="InterPro" id="IPR013517">
    <property type="entry name" value="FG-GAP"/>
</dbReference>
<proteinExistence type="predicted"/>
<evidence type="ECO:0000256" key="1">
    <source>
        <dbReference type="ARBA" id="ARBA00022729"/>
    </source>
</evidence>
<feature type="domain" description="ASPIC/UnbV" evidence="2">
    <location>
        <begin position="431"/>
        <end position="500"/>
    </location>
</feature>
<reference evidence="3" key="1">
    <citation type="submission" date="2020-04" db="EMBL/GenBank/DDBJ databases">
        <authorList>
            <person name="Zhang T."/>
        </authorList>
    </citation>
    <scope>NUCLEOTIDE SEQUENCE</scope>
    <source>
        <strain evidence="3">HKST-UBA01</strain>
    </source>
</reference>
<dbReference type="EMBL" id="JAGQHR010000127">
    <property type="protein sequence ID" value="MCA9727210.1"/>
    <property type="molecule type" value="Genomic_DNA"/>
</dbReference>
<protein>
    <submittedName>
        <fullName evidence="3">CRTAC1 family protein</fullName>
    </submittedName>
</protein>
<dbReference type="Gene3D" id="2.130.10.130">
    <property type="entry name" value="Integrin alpha, N-terminal"/>
    <property type="match status" value="2"/>
</dbReference>
<dbReference type="SUPFAM" id="SSF69318">
    <property type="entry name" value="Integrin alpha N-terminal domain"/>
    <property type="match status" value="1"/>
</dbReference>
<comment type="caution">
    <text evidence="3">The sequence shown here is derived from an EMBL/GenBank/DDBJ whole genome shotgun (WGS) entry which is preliminary data.</text>
</comment>
<evidence type="ECO:0000313" key="4">
    <source>
        <dbReference type="Proteomes" id="UP000697710"/>
    </source>
</evidence>
<dbReference type="Proteomes" id="UP000697710">
    <property type="component" value="Unassembled WGS sequence"/>
</dbReference>
<gene>
    <name evidence="3" type="ORF">KC729_05960</name>
</gene>